<dbReference type="PROSITE" id="PS51257">
    <property type="entry name" value="PROKAR_LIPOPROTEIN"/>
    <property type="match status" value="1"/>
</dbReference>
<gene>
    <name evidence="2" type="ORF">J0X12_07725</name>
</gene>
<feature type="chain" id="PRO_5045835193" description="DUF4156 domain-containing protein" evidence="1">
    <location>
        <begin position="20"/>
        <end position="101"/>
    </location>
</feature>
<keyword evidence="1" id="KW-0732">Signal</keyword>
<dbReference type="RefSeq" id="WP_207043863.1">
    <property type="nucleotide sequence ID" value="NZ_JAFLNC010000002.1"/>
</dbReference>
<evidence type="ECO:0000313" key="3">
    <source>
        <dbReference type="Proteomes" id="UP000664761"/>
    </source>
</evidence>
<feature type="signal peptide" evidence="1">
    <location>
        <begin position="1"/>
        <end position="19"/>
    </location>
</feature>
<keyword evidence="3" id="KW-1185">Reference proteome</keyword>
<sequence>MRRVSVLLCSLFLTACATSGEPQDTHGVIITTNVEIAKCEPIGKFFGHSSAYGVFAGSGFAAAKESAMKQAAANGATHITWEEETVRYGSTSVTGIAGKCS</sequence>
<reference evidence="2 3" key="1">
    <citation type="submission" date="2021-03" db="EMBL/GenBank/DDBJ databases">
        <title>Sneathiella sp. CAU 1612 isolated from Kang Won-do.</title>
        <authorList>
            <person name="Kim W."/>
        </authorList>
    </citation>
    <scope>NUCLEOTIDE SEQUENCE [LARGE SCALE GENOMIC DNA]</scope>
    <source>
        <strain evidence="2 3">CAU 1612</strain>
    </source>
</reference>
<accession>A0ABS3F571</accession>
<name>A0ABS3F571_9PROT</name>
<evidence type="ECO:0008006" key="4">
    <source>
        <dbReference type="Google" id="ProtNLM"/>
    </source>
</evidence>
<comment type="caution">
    <text evidence="2">The sequence shown here is derived from an EMBL/GenBank/DDBJ whole genome shotgun (WGS) entry which is preliminary data.</text>
</comment>
<evidence type="ECO:0000256" key="1">
    <source>
        <dbReference type="SAM" id="SignalP"/>
    </source>
</evidence>
<dbReference type="Proteomes" id="UP000664761">
    <property type="component" value="Unassembled WGS sequence"/>
</dbReference>
<dbReference type="EMBL" id="JAFLNC010000002">
    <property type="protein sequence ID" value="MBO0333497.1"/>
    <property type="molecule type" value="Genomic_DNA"/>
</dbReference>
<evidence type="ECO:0000313" key="2">
    <source>
        <dbReference type="EMBL" id="MBO0333497.1"/>
    </source>
</evidence>
<protein>
    <recommendedName>
        <fullName evidence="4">DUF4156 domain-containing protein</fullName>
    </recommendedName>
</protein>
<proteinExistence type="predicted"/>
<organism evidence="2 3">
    <name type="scientific">Sneathiella sedimenti</name>
    <dbReference type="NCBI Taxonomy" id="2816034"/>
    <lineage>
        <taxon>Bacteria</taxon>
        <taxon>Pseudomonadati</taxon>
        <taxon>Pseudomonadota</taxon>
        <taxon>Alphaproteobacteria</taxon>
        <taxon>Sneathiellales</taxon>
        <taxon>Sneathiellaceae</taxon>
        <taxon>Sneathiella</taxon>
    </lineage>
</organism>